<proteinExistence type="predicted"/>
<protein>
    <submittedName>
        <fullName evidence="3">TerD family protein</fullName>
    </submittedName>
</protein>
<evidence type="ECO:0000259" key="2">
    <source>
        <dbReference type="Pfam" id="PF02342"/>
    </source>
</evidence>
<evidence type="ECO:0000313" key="4">
    <source>
        <dbReference type="Proteomes" id="UP001232063"/>
    </source>
</evidence>
<dbReference type="GO" id="GO:0046690">
    <property type="term" value="P:response to tellurium ion"/>
    <property type="evidence" value="ECO:0007669"/>
    <property type="project" value="UniProtKB-KW"/>
</dbReference>
<evidence type="ECO:0000256" key="1">
    <source>
        <dbReference type="ARBA" id="ARBA00022686"/>
    </source>
</evidence>
<reference evidence="3" key="1">
    <citation type="submission" date="2023-05" db="EMBL/GenBank/DDBJ databases">
        <authorList>
            <person name="Zhang X."/>
        </authorList>
    </citation>
    <scope>NUCLEOTIDE SEQUENCE</scope>
    <source>
        <strain evidence="3">BD1B2-1</strain>
    </source>
</reference>
<dbReference type="Gene3D" id="2.60.60.30">
    <property type="entry name" value="sav2460 like domains"/>
    <property type="match status" value="1"/>
</dbReference>
<dbReference type="Proteomes" id="UP001232063">
    <property type="component" value="Unassembled WGS sequence"/>
</dbReference>
<name>A0AAE3UDC1_9BACT</name>
<dbReference type="CDD" id="cd06974">
    <property type="entry name" value="TerD_like"/>
    <property type="match status" value="1"/>
</dbReference>
<dbReference type="RefSeq" id="WP_314508532.1">
    <property type="nucleotide sequence ID" value="NZ_JASJOU010000001.1"/>
</dbReference>
<gene>
    <name evidence="3" type="ORF">QNI22_00045</name>
</gene>
<dbReference type="Pfam" id="PF02342">
    <property type="entry name" value="TerD"/>
    <property type="match status" value="1"/>
</dbReference>
<sequence length="185" mass="20528">MSINLKKGGSINLTKQMPKLNKVMVGLGWEMSSYTLDLDASVFILSANNRLISDEYFVFYNNLKSPDGSVQHLGDNRSGSADDDDEVILVNLENINPAAEDLVICVSIHDAIARRHNYGLLKDAYIRIVDVDNQKEIARYDLDASHTGENAVVFGRIRKSGGEWHFHAASQGTQNELQGLVDMFA</sequence>
<feature type="domain" description="TerD" evidence="2">
    <location>
        <begin position="1"/>
        <end position="184"/>
    </location>
</feature>
<dbReference type="PANTHER" id="PTHR32097:SF17">
    <property type="entry name" value="CAMP-BINDING PROTEIN 1-RELATED"/>
    <property type="match status" value="1"/>
</dbReference>
<accession>A0AAE3UDC1</accession>
<comment type="caution">
    <text evidence="3">The sequence shown here is derived from an EMBL/GenBank/DDBJ whole genome shotgun (WGS) entry which is preliminary data.</text>
</comment>
<dbReference type="AlphaFoldDB" id="A0AAE3UDC1"/>
<dbReference type="InterPro" id="IPR051324">
    <property type="entry name" value="Stress/Tellurium_Resist"/>
</dbReference>
<organism evidence="3 4">
    <name type="scientific">Xanthocytophaga agilis</name>
    <dbReference type="NCBI Taxonomy" id="3048010"/>
    <lineage>
        <taxon>Bacteria</taxon>
        <taxon>Pseudomonadati</taxon>
        <taxon>Bacteroidota</taxon>
        <taxon>Cytophagia</taxon>
        <taxon>Cytophagales</taxon>
        <taxon>Rhodocytophagaceae</taxon>
        <taxon>Xanthocytophaga</taxon>
    </lineage>
</organism>
<keyword evidence="1" id="KW-0778">Tellurium resistance</keyword>
<dbReference type="PANTHER" id="PTHR32097">
    <property type="entry name" value="CAMP-BINDING PROTEIN 1-RELATED"/>
    <property type="match status" value="1"/>
</dbReference>
<dbReference type="InterPro" id="IPR003325">
    <property type="entry name" value="TerD"/>
</dbReference>
<evidence type="ECO:0000313" key="3">
    <source>
        <dbReference type="EMBL" id="MDJ1499007.1"/>
    </source>
</evidence>
<keyword evidence="4" id="KW-1185">Reference proteome</keyword>
<dbReference type="EMBL" id="JASJOU010000001">
    <property type="protein sequence ID" value="MDJ1499007.1"/>
    <property type="molecule type" value="Genomic_DNA"/>
</dbReference>